<dbReference type="Pfam" id="PF00722">
    <property type="entry name" value="Glyco_hydro_16"/>
    <property type="match status" value="1"/>
</dbReference>
<feature type="transmembrane region" description="Helical" evidence="2">
    <location>
        <begin position="634"/>
        <end position="653"/>
    </location>
</feature>
<evidence type="ECO:0000313" key="6">
    <source>
        <dbReference type="Proteomes" id="UP000184330"/>
    </source>
</evidence>
<dbReference type="GO" id="GO:0004553">
    <property type="term" value="F:hydrolase activity, hydrolyzing O-glycosyl compounds"/>
    <property type="evidence" value="ECO:0007669"/>
    <property type="project" value="InterPro"/>
</dbReference>
<feature type="transmembrane region" description="Helical" evidence="2">
    <location>
        <begin position="748"/>
        <end position="769"/>
    </location>
</feature>
<feature type="compositionally biased region" description="Low complexity" evidence="1">
    <location>
        <begin position="1378"/>
        <end position="1397"/>
    </location>
</feature>
<feature type="transmembrane region" description="Helical" evidence="2">
    <location>
        <begin position="823"/>
        <end position="842"/>
    </location>
</feature>
<dbReference type="PANTHER" id="PTHR38121:SF2">
    <property type="entry name" value="ACYLTRANSFERASE 3 DOMAIN-CONTAINING PROTEIN"/>
    <property type="match status" value="1"/>
</dbReference>
<dbReference type="GO" id="GO:0005975">
    <property type="term" value="P:carbohydrate metabolic process"/>
    <property type="evidence" value="ECO:0007669"/>
    <property type="project" value="InterPro"/>
</dbReference>
<feature type="compositionally biased region" description="Basic and acidic residues" evidence="1">
    <location>
        <begin position="1026"/>
        <end position="1052"/>
    </location>
</feature>
<evidence type="ECO:0000256" key="1">
    <source>
        <dbReference type="SAM" id="MobiDB-lite"/>
    </source>
</evidence>
<dbReference type="PANTHER" id="PTHR38121">
    <property type="entry name" value="GH16 DOMAIN-CONTAINING PROTEIN"/>
    <property type="match status" value="1"/>
</dbReference>
<feature type="chain" id="PRO_5012431100" description="GH16 domain-containing protein" evidence="3">
    <location>
        <begin position="22"/>
        <end position="1448"/>
    </location>
</feature>
<dbReference type="InterPro" id="IPR000757">
    <property type="entry name" value="Beta-glucanase-like"/>
</dbReference>
<dbReference type="STRING" id="576137.A0A1L7WWK7"/>
<keyword evidence="3" id="KW-0732">Signal</keyword>
<feature type="signal peptide" evidence="3">
    <location>
        <begin position="1"/>
        <end position="21"/>
    </location>
</feature>
<evidence type="ECO:0000313" key="5">
    <source>
        <dbReference type="EMBL" id="CZR57147.1"/>
    </source>
</evidence>
<dbReference type="EMBL" id="FJOG01000009">
    <property type="protein sequence ID" value="CZR57147.1"/>
    <property type="molecule type" value="Genomic_DNA"/>
</dbReference>
<evidence type="ECO:0000259" key="4">
    <source>
        <dbReference type="PROSITE" id="PS51762"/>
    </source>
</evidence>
<keyword evidence="2" id="KW-1133">Transmembrane helix</keyword>
<dbReference type="SUPFAM" id="SSF49899">
    <property type="entry name" value="Concanavalin A-like lectins/glucanases"/>
    <property type="match status" value="1"/>
</dbReference>
<feature type="compositionally biased region" description="Basic and acidic residues" evidence="1">
    <location>
        <begin position="1084"/>
        <end position="1100"/>
    </location>
</feature>
<dbReference type="OrthoDB" id="25131at2759"/>
<feature type="compositionally biased region" description="Polar residues" evidence="1">
    <location>
        <begin position="1268"/>
        <end position="1283"/>
    </location>
</feature>
<dbReference type="InterPro" id="IPR013320">
    <property type="entry name" value="ConA-like_dom_sf"/>
</dbReference>
<protein>
    <recommendedName>
        <fullName evidence="4">GH16 domain-containing protein</fullName>
    </recommendedName>
</protein>
<feature type="compositionally biased region" description="Polar residues" evidence="1">
    <location>
        <begin position="1363"/>
        <end position="1377"/>
    </location>
</feature>
<dbReference type="CDD" id="cd00413">
    <property type="entry name" value="Glyco_hydrolase_16"/>
    <property type="match status" value="1"/>
</dbReference>
<feature type="compositionally biased region" description="Basic and acidic residues" evidence="1">
    <location>
        <begin position="1169"/>
        <end position="1182"/>
    </location>
</feature>
<feature type="region of interest" description="Disordered" evidence="1">
    <location>
        <begin position="1324"/>
        <end position="1350"/>
    </location>
</feature>
<feature type="transmembrane region" description="Helical" evidence="2">
    <location>
        <begin position="950"/>
        <end position="972"/>
    </location>
</feature>
<feature type="region of interest" description="Disordered" evidence="1">
    <location>
        <begin position="469"/>
        <end position="513"/>
    </location>
</feature>
<reference evidence="5 6" key="1">
    <citation type="submission" date="2016-03" db="EMBL/GenBank/DDBJ databases">
        <authorList>
            <person name="Ploux O."/>
        </authorList>
    </citation>
    <scope>NUCLEOTIDE SEQUENCE [LARGE SCALE GENOMIC DNA]</scope>
    <source>
        <strain evidence="5 6">UAMH 11012</strain>
    </source>
</reference>
<dbReference type="Gene3D" id="2.60.120.200">
    <property type="match status" value="1"/>
</dbReference>
<accession>A0A1L7WWK7</accession>
<gene>
    <name evidence="5" type="ORF">PAC_07036</name>
</gene>
<evidence type="ECO:0000256" key="2">
    <source>
        <dbReference type="SAM" id="Phobius"/>
    </source>
</evidence>
<name>A0A1L7WWK7_9HELO</name>
<feature type="region of interest" description="Disordered" evidence="1">
    <location>
        <begin position="1363"/>
        <end position="1427"/>
    </location>
</feature>
<dbReference type="PROSITE" id="PS51762">
    <property type="entry name" value="GH16_2"/>
    <property type="match status" value="1"/>
</dbReference>
<organism evidence="5 6">
    <name type="scientific">Phialocephala subalpina</name>
    <dbReference type="NCBI Taxonomy" id="576137"/>
    <lineage>
        <taxon>Eukaryota</taxon>
        <taxon>Fungi</taxon>
        <taxon>Dikarya</taxon>
        <taxon>Ascomycota</taxon>
        <taxon>Pezizomycotina</taxon>
        <taxon>Leotiomycetes</taxon>
        <taxon>Helotiales</taxon>
        <taxon>Mollisiaceae</taxon>
        <taxon>Phialocephala</taxon>
        <taxon>Phialocephala fortinii species complex</taxon>
    </lineage>
</organism>
<feature type="compositionally biased region" description="Acidic residues" evidence="1">
    <location>
        <begin position="368"/>
        <end position="377"/>
    </location>
</feature>
<feature type="compositionally biased region" description="Acidic residues" evidence="1">
    <location>
        <begin position="1324"/>
        <end position="1333"/>
    </location>
</feature>
<feature type="transmembrane region" description="Helical" evidence="2">
    <location>
        <begin position="331"/>
        <end position="353"/>
    </location>
</feature>
<feature type="region of interest" description="Disordered" evidence="1">
    <location>
        <begin position="1079"/>
        <end position="1100"/>
    </location>
</feature>
<feature type="domain" description="GH16" evidence="4">
    <location>
        <begin position="23"/>
        <end position="280"/>
    </location>
</feature>
<feature type="region of interest" description="Disordered" evidence="1">
    <location>
        <begin position="1016"/>
        <end position="1052"/>
    </location>
</feature>
<feature type="region of interest" description="Disordered" evidence="1">
    <location>
        <begin position="1166"/>
        <end position="1225"/>
    </location>
</feature>
<feature type="compositionally biased region" description="Basic and acidic residues" evidence="1">
    <location>
        <begin position="1334"/>
        <end position="1345"/>
    </location>
</feature>
<proteinExistence type="predicted"/>
<feature type="region of interest" description="Disordered" evidence="1">
    <location>
        <begin position="1244"/>
        <end position="1283"/>
    </location>
</feature>
<feature type="region of interest" description="Disordered" evidence="1">
    <location>
        <begin position="1114"/>
        <end position="1148"/>
    </location>
</feature>
<dbReference type="Proteomes" id="UP000184330">
    <property type="component" value="Unassembled WGS sequence"/>
</dbReference>
<keyword evidence="2" id="KW-0812">Transmembrane</keyword>
<evidence type="ECO:0000256" key="3">
    <source>
        <dbReference type="SAM" id="SignalP"/>
    </source>
</evidence>
<feature type="compositionally biased region" description="Low complexity" evidence="1">
    <location>
        <begin position="1117"/>
        <end position="1131"/>
    </location>
</feature>
<feature type="region of interest" description="Disordered" evidence="1">
    <location>
        <begin position="364"/>
        <end position="397"/>
    </location>
</feature>
<feature type="transmembrane region" description="Helical" evidence="2">
    <location>
        <begin position="674"/>
        <end position="691"/>
    </location>
</feature>
<feature type="transmembrane region" description="Helical" evidence="2">
    <location>
        <begin position="781"/>
        <end position="803"/>
    </location>
</feature>
<feature type="compositionally biased region" description="Polar residues" evidence="1">
    <location>
        <begin position="477"/>
        <end position="491"/>
    </location>
</feature>
<keyword evidence="6" id="KW-1185">Reference proteome</keyword>
<sequence length="1448" mass="160516">MHSHRFLSLALAASLCRNTVAEPTHSLLPRDLDCSCGFQDPVTAHVFTESIIVYFNETTGVLQDFGAEVYTNNYEKSWNSIYRQGADARNVILNNTSGSLELVLSPPAPDHVVYGGGIRTLRSDIHYGSFRSLLRPSGPYKGGSSMSMILEYNNSQAIQLNVMNTDTPATAWTSTLIGEEFPDRTLGANFSVPGRNSTTPVSSWDYTEYRIDWTEKDIRWYIGNTLTRTASSRNLSLPSVPCPIFLKHWSTGNAYAEQGPPSNGAVANVAYSRLFFNSSLMAAEGHKEYDSRCASAPKCSTEDWTLRGSTPYIPEALQRWKQAPPRTTIQWIAIWMVVVCIICSTILLMHTLIPRILAKLRARKSEDNESIQDEDGEGDLRTRNPGRLSAYGGPYLDSEDLKHDPDKILSHMHSVGMSQSAFETTMSFTSGTTAFVRPDTNHSLSLSMTDRKLAFWQQGGSARSVISLKREFGDGSLPSTPRDSRPGTTKDSPMPGTAIDSRATTMPGTPIDSRATTMVNLPFDRILAEDGAGVHTRLASIESVRSSNGKVGKGKGRRVSILPAEEKTPNVSSDKKGPLTTKPRVEYLAGLTAMCAIIVSVDHFCSTFVPAVIFPGAPHHYISEVWANKIVTPYLMNQIWIGVFFTCSTRFLVSRYLKAGELEWIAQKAVTRNFRVMIPIVAVAMLEYLLMECGATTWLEYLPSVTWSTWPYTTPYNTFGDFLSKVLEVVYLVPNAAPQIIFNYCTGVLWTMPIQLQGSWVILLGVVVIREIKNPYKRFGYYAMAVVFNWYASSWGTYFWLGLLLADLDIVFKYRKHIQSRPWLFYLLTITYGIITLLSLSVDTINQVANYSFIDAEHSIHPDQWSGLPIYKANPLEANDYFIPRLNGITFAFSLQSLIELSSFFQNIFACKPLTLIFPHIFTIYLFHGLIFWSLGAMICVFLSSHGFVYGVNLFIVAISCYAALFLSLPVITPIVELLGKHWTASIWQSANETPPPKRDTLFPFSRELLSEERTVTPDLNNDGNSDEKSDKNKRSSKSSSDDKKAEHSEKGYKSRFSESVIDITEILIDPKHNSVDSQLEPVFEDHPSTSKKRVSDRSSKGLEYLRELEKRQSARSATSAYSLTISSSLSSKRESQRSGLSVQTSGPLSTFPEVEVEVELQVPARFHQTQEKEKEKSKEIDGGGGMGLEVKKHRRESRELSQPLHISEHLASPDPVRPRASTRSSFGLPIPIPIPHLNSLTTLTNPFNGSETAGLAAQQKRRESSTKRSPSTSTNMTRNSSQQIAEVVGETILHSKLSVSEVREIALQQARVSRELKRLMAEQEEGRDDIGDDLGKRKGKERDGNGISVGYVNVYGPEVSTASLSESGSETFRPTTSGKGSPGSAKGSSRPGSSKSSKGKGSVRSKSASPGVRPGSAGVRYGTASTDLRGAFMVEVTNLEHEHENKF</sequence>
<feature type="transmembrane region" description="Helical" evidence="2">
    <location>
        <begin position="922"/>
        <end position="944"/>
    </location>
</feature>
<keyword evidence="2" id="KW-0472">Membrane</keyword>
<feature type="transmembrane region" description="Helical" evidence="2">
    <location>
        <begin position="585"/>
        <end position="614"/>
    </location>
</feature>